<protein>
    <recommendedName>
        <fullName evidence="3">PIN domain-containing protein</fullName>
    </recommendedName>
</protein>
<organism evidence="1 2">
    <name type="scientific">Gloeocapsopsis dulcis AAB1 = 1H9</name>
    <dbReference type="NCBI Taxonomy" id="1433147"/>
    <lineage>
        <taxon>Bacteria</taxon>
        <taxon>Bacillati</taxon>
        <taxon>Cyanobacteriota</taxon>
        <taxon>Cyanophyceae</taxon>
        <taxon>Oscillatoriophycideae</taxon>
        <taxon>Chroococcales</taxon>
        <taxon>Chroococcaceae</taxon>
        <taxon>Gloeocapsopsis</taxon>
        <taxon>Gloeocapsopsis dulcis</taxon>
    </lineage>
</organism>
<dbReference type="RefSeq" id="WP_105220343.1">
    <property type="nucleotide sequence ID" value="NZ_CAWNSU010000059.1"/>
</dbReference>
<gene>
    <name evidence="1" type="ORF">BWI75_00245</name>
</gene>
<dbReference type="Proteomes" id="UP000441797">
    <property type="component" value="Unassembled WGS sequence"/>
</dbReference>
<dbReference type="AlphaFoldDB" id="A0A6N8FMQ2"/>
<name>A0A6N8FMQ2_9CHRO</name>
<sequence length="150" mass="16807">MGGYIFDTNIFNQILDDKIELTYFVNIECFVTHVQHDEIQATSDTERRSQLEGVFSSVPQQEISTESCILGVSRLGQARMSDGNFCKQLKTQLDSIKTKLNNSQDALIAETAIANQLTLVTHDKNLYCVMAKFGGAACNLYHLIQLIQRA</sequence>
<dbReference type="Gene3D" id="3.40.50.1010">
    <property type="entry name" value="5'-nuclease"/>
    <property type="match status" value="1"/>
</dbReference>
<keyword evidence="2" id="KW-1185">Reference proteome</keyword>
<evidence type="ECO:0000313" key="1">
    <source>
        <dbReference type="EMBL" id="MUL34828.1"/>
    </source>
</evidence>
<dbReference type="InterPro" id="IPR029060">
    <property type="entry name" value="PIN-like_dom_sf"/>
</dbReference>
<reference evidence="1 2" key="1">
    <citation type="journal article" date="2019" name="Front. Microbiol.">
        <title>Genomic Features for Desiccation Tolerance and Sugar Biosynthesis in the Extremophile Gloeocapsopsis sp. UTEX B3054.</title>
        <authorList>
            <person name="Urrejola C."/>
            <person name="Alcorta J."/>
            <person name="Salas L."/>
            <person name="Vasquez M."/>
            <person name="Polz M.F."/>
            <person name="Vicuna R."/>
            <person name="Diez B."/>
        </authorList>
    </citation>
    <scope>NUCLEOTIDE SEQUENCE [LARGE SCALE GENOMIC DNA]</scope>
    <source>
        <strain evidence="1 2">1H9</strain>
    </source>
</reference>
<dbReference type="SUPFAM" id="SSF88723">
    <property type="entry name" value="PIN domain-like"/>
    <property type="match status" value="1"/>
</dbReference>
<evidence type="ECO:0000313" key="2">
    <source>
        <dbReference type="Proteomes" id="UP000441797"/>
    </source>
</evidence>
<dbReference type="OrthoDB" id="1551457at2"/>
<dbReference type="EMBL" id="NAPY01000001">
    <property type="protein sequence ID" value="MUL34828.1"/>
    <property type="molecule type" value="Genomic_DNA"/>
</dbReference>
<proteinExistence type="predicted"/>
<comment type="caution">
    <text evidence="1">The sequence shown here is derived from an EMBL/GenBank/DDBJ whole genome shotgun (WGS) entry which is preliminary data.</text>
</comment>
<accession>A0A6N8FMQ2</accession>
<evidence type="ECO:0008006" key="3">
    <source>
        <dbReference type="Google" id="ProtNLM"/>
    </source>
</evidence>